<evidence type="ECO:0000313" key="2">
    <source>
        <dbReference type="Proteomes" id="UP000765160"/>
    </source>
</evidence>
<gene>
    <name evidence="1" type="ORF">HB662_02315</name>
</gene>
<name>A0ABX1EW11_9PROT</name>
<dbReference type="Proteomes" id="UP000765160">
    <property type="component" value="Unassembled WGS sequence"/>
</dbReference>
<organism evidence="1 2">
    <name type="scientific">Falsiroseomonas frigidaquae</name>
    <dbReference type="NCBI Taxonomy" id="487318"/>
    <lineage>
        <taxon>Bacteria</taxon>
        <taxon>Pseudomonadati</taxon>
        <taxon>Pseudomonadota</taxon>
        <taxon>Alphaproteobacteria</taxon>
        <taxon>Acetobacterales</taxon>
        <taxon>Roseomonadaceae</taxon>
        <taxon>Falsiroseomonas</taxon>
    </lineage>
</organism>
<reference evidence="1 2" key="1">
    <citation type="submission" date="2020-03" db="EMBL/GenBank/DDBJ databases">
        <title>Roseomonas selenitidurans sp. nov. isolated from soil.</title>
        <authorList>
            <person name="Liu H."/>
        </authorList>
    </citation>
    <scope>NUCLEOTIDE SEQUENCE [LARGE SCALE GENOMIC DNA]</scope>
    <source>
        <strain evidence="1 2">JCM 15073</strain>
    </source>
</reference>
<keyword evidence="2" id="KW-1185">Reference proteome</keyword>
<dbReference type="SUPFAM" id="SSF49899">
    <property type="entry name" value="Concanavalin A-like lectins/glucanases"/>
    <property type="match status" value="1"/>
</dbReference>
<evidence type="ECO:0000313" key="1">
    <source>
        <dbReference type="EMBL" id="NKE43594.1"/>
    </source>
</evidence>
<evidence type="ECO:0008006" key="3">
    <source>
        <dbReference type="Google" id="ProtNLM"/>
    </source>
</evidence>
<protein>
    <recommendedName>
        <fullName evidence="3">LamG domain-containing protein</fullName>
    </recommendedName>
</protein>
<dbReference type="RefSeq" id="WP_168046723.1">
    <property type="nucleotide sequence ID" value="NZ_JAATJR010000001.1"/>
</dbReference>
<proteinExistence type="predicted"/>
<sequence>MTTLYTVTDAPSDLTGPGIFTDAELAFFGHQYANYRETSHWWDFRGRQELGAGTPSWACRQSAGEVKLQPIVTGQLPIVNAAGGPSDVGYVFGRVSDPVGGLITESPVIANGADWTIWGVAESGTHAQAVAAGIAGTGNVGAVAILMRNSDLFQLHARNAAGVSNILASYADLPLNTYVRFSVAWKHSTGTAKLRLNGEVVATSSGNTLATHTGRATLLAGYDLTAGFYVGQGRDLGVAMFGAARVYEEDDPTWVALRDAMIFDYIPALAPSPPA</sequence>
<dbReference type="InterPro" id="IPR013320">
    <property type="entry name" value="ConA-like_dom_sf"/>
</dbReference>
<dbReference type="EMBL" id="JAAVTX010000001">
    <property type="protein sequence ID" value="NKE43594.1"/>
    <property type="molecule type" value="Genomic_DNA"/>
</dbReference>
<accession>A0ABX1EW11</accession>
<comment type="caution">
    <text evidence="1">The sequence shown here is derived from an EMBL/GenBank/DDBJ whole genome shotgun (WGS) entry which is preliminary data.</text>
</comment>